<dbReference type="Gene3D" id="3.10.620.30">
    <property type="match status" value="1"/>
</dbReference>
<name>X0U738_9ZZZZ</name>
<reference evidence="3" key="1">
    <citation type="journal article" date="2014" name="Front. Microbiol.">
        <title>High frequency of phylogenetically diverse reductive dehalogenase-homologous genes in deep subseafloor sedimentary metagenomes.</title>
        <authorList>
            <person name="Kawai M."/>
            <person name="Futagami T."/>
            <person name="Toyoda A."/>
            <person name="Takaki Y."/>
            <person name="Nishi S."/>
            <person name="Hori S."/>
            <person name="Arai W."/>
            <person name="Tsubouchi T."/>
            <person name="Morono Y."/>
            <person name="Uchiyama I."/>
            <person name="Ito T."/>
            <person name="Fujiyama A."/>
            <person name="Inagaki F."/>
            <person name="Takami H."/>
        </authorList>
    </citation>
    <scope>NUCLEOTIDE SEQUENCE</scope>
    <source>
        <strain evidence="3">Expedition CK06-06</strain>
    </source>
</reference>
<keyword evidence="1" id="KW-0472">Membrane</keyword>
<dbReference type="AlphaFoldDB" id="X0U738"/>
<accession>X0U738</accession>
<dbReference type="EMBL" id="BARS01012016">
    <property type="protein sequence ID" value="GAF96177.1"/>
    <property type="molecule type" value="Genomic_DNA"/>
</dbReference>
<evidence type="ECO:0000256" key="1">
    <source>
        <dbReference type="SAM" id="Phobius"/>
    </source>
</evidence>
<evidence type="ECO:0000313" key="3">
    <source>
        <dbReference type="EMBL" id="GAF96177.1"/>
    </source>
</evidence>
<dbReference type="InterPro" id="IPR038765">
    <property type="entry name" value="Papain-like_cys_pep_sf"/>
</dbReference>
<organism evidence="3">
    <name type="scientific">marine sediment metagenome</name>
    <dbReference type="NCBI Taxonomy" id="412755"/>
    <lineage>
        <taxon>unclassified sequences</taxon>
        <taxon>metagenomes</taxon>
        <taxon>ecological metagenomes</taxon>
    </lineage>
</organism>
<gene>
    <name evidence="3" type="ORF">S01H1_21609</name>
</gene>
<keyword evidence="1" id="KW-1133">Transmembrane helix</keyword>
<proteinExistence type="predicted"/>
<dbReference type="Pfam" id="PF01841">
    <property type="entry name" value="Transglut_core"/>
    <property type="match status" value="1"/>
</dbReference>
<keyword evidence="1" id="KW-0812">Transmembrane</keyword>
<feature type="domain" description="Transglutaminase-like" evidence="2">
    <location>
        <begin position="17"/>
        <end position="125"/>
    </location>
</feature>
<evidence type="ECO:0000259" key="2">
    <source>
        <dbReference type="Pfam" id="PF01841"/>
    </source>
</evidence>
<comment type="caution">
    <text evidence="3">The sequence shown here is derived from an EMBL/GenBank/DDBJ whole genome shotgun (WGS) entry which is preliminary data.</text>
</comment>
<sequence>NIDVAWELGRSFADKYPELHQRAQQIFYFVRNRVVYTSDMDEFGYEEFAQNADELARAILENSKAVGDCEDSAILLAVIYKAAGFRSGIVLTPGHAAALVYLPDYNKAAHVFTLEGEEGWVWAESTGRTNDLGWFAPSLLSEPMAARELSGEAIDKKELTYRLTPIQQASSRGGFSFGGISPFFSVVFLLWLFSSIRRKPAKKRIARQRR</sequence>
<dbReference type="InterPro" id="IPR002931">
    <property type="entry name" value="Transglutaminase-like"/>
</dbReference>
<protein>
    <recommendedName>
        <fullName evidence="2">Transglutaminase-like domain-containing protein</fullName>
    </recommendedName>
</protein>
<feature type="non-terminal residue" evidence="3">
    <location>
        <position position="1"/>
    </location>
</feature>
<dbReference type="SUPFAM" id="SSF54001">
    <property type="entry name" value="Cysteine proteinases"/>
    <property type="match status" value="1"/>
</dbReference>
<feature type="transmembrane region" description="Helical" evidence="1">
    <location>
        <begin position="174"/>
        <end position="194"/>
    </location>
</feature>